<dbReference type="PANTHER" id="PTHR43744">
    <property type="entry name" value="ABC TRANSPORTER PERMEASE PROTEIN MG189-RELATED-RELATED"/>
    <property type="match status" value="1"/>
</dbReference>
<feature type="transmembrane region" description="Helical" evidence="7">
    <location>
        <begin position="138"/>
        <end position="158"/>
    </location>
</feature>
<feature type="domain" description="ABC transmembrane type-1" evidence="8">
    <location>
        <begin position="67"/>
        <end position="258"/>
    </location>
</feature>
<dbReference type="RefSeq" id="WP_210098881.1">
    <property type="nucleotide sequence ID" value="NZ_BAAAIO010000002.1"/>
</dbReference>
<dbReference type="PROSITE" id="PS50928">
    <property type="entry name" value="ABC_TM1"/>
    <property type="match status" value="1"/>
</dbReference>
<dbReference type="CDD" id="cd06261">
    <property type="entry name" value="TM_PBP2"/>
    <property type="match status" value="1"/>
</dbReference>
<organism evidence="9 10">
    <name type="scientific">Microbacterium phyllosphaerae</name>
    <dbReference type="NCBI Taxonomy" id="124798"/>
    <lineage>
        <taxon>Bacteria</taxon>
        <taxon>Bacillati</taxon>
        <taxon>Actinomycetota</taxon>
        <taxon>Actinomycetes</taxon>
        <taxon>Micrococcales</taxon>
        <taxon>Microbacteriaceae</taxon>
        <taxon>Microbacterium</taxon>
    </lineage>
</organism>
<evidence type="ECO:0000256" key="1">
    <source>
        <dbReference type="ARBA" id="ARBA00004651"/>
    </source>
</evidence>
<keyword evidence="10" id="KW-1185">Reference proteome</keyword>
<proteinExistence type="inferred from homology"/>
<comment type="similarity">
    <text evidence="7">Belongs to the binding-protein-dependent transport system permease family.</text>
</comment>
<feature type="transmembrane region" description="Helical" evidence="7">
    <location>
        <begin position="66"/>
        <end position="90"/>
    </location>
</feature>
<keyword evidence="4 7" id="KW-0812">Transmembrane</keyword>
<feature type="transmembrane region" description="Helical" evidence="7">
    <location>
        <begin position="239"/>
        <end position="258"/>
    </location>
</feature>
<evidence type="ECO:0000313" key="10">
    <source>
        <dbReference type="Proteomes" id="UP000703720"/>
    </source>
</evidence>
<reference evidence="9 10" key="1">
    <citation type="submission" date="2021-03" db="EMBL/GenBank/DDBJ databases">
        <title>Sequencing the genomes of 1000 actinobacteria strains.</title>
        <authorList>
            <person name="Klenk H.-P."/>
        </authorList>
    </citation>
    <scope>NUCLEOTIDE SEQUENCE [LARGE SCALE GENOMIC DNA]</scope>
    <source>
        <strain evidence="9 10">DSM 13468</strain>
    </source>
</reference>
<evidence type="ECO:0000259" key="8">
    <source>
        <dbReference type="PROSITE" id="PS50928"/>
    </source>
</evidence>
<feature type="transmembrane region" description="Helical" evidence="7">
    <location>
        <begin position="102"/>
        <end position="126"/>
    </location>
</feature>
<dbReference type="PANTHER" id="PTHR43744:SF12">
    <property type="entry name" value="ABC TRANSPORTER PERMEASE PROTEIN MG189-RELATED"/>
    <property type="match status" value="1"/>
</dbReference>
<dbReference type="InterPro" id="IPR000515">
    <property type="entry name" value="MetI-like"/>
</dbReference>
<comment type="subcellular location">
    <subcellularLocation>
        <location evidence="1 7">Cell membrane</location>
        <topology evidence="1 7">Multi-pass membrane protein</topology>
    </subcellularLocation>
</comment>
<gene>
    <name evidence="9" type="ORF">JOF42_003379</name>
</gene>
<feature type="transmembrane region" description="Helical" evidence="7">
    <location>
        <begin position="179"/>
        <end position="201"/>
    </location>
</feature>
<feature type="transmembrane region" description="Helical" evidence="7">
    <location>
        <begin position="7"/>
        <end position="28"/>
    </location>
</feature>
<keyword evidence="5 7" id="KW-1133">Transmembrane helix</keyword>
<accession>A0ABS4WWL9</accession>
<dbReference type="EMBL" id="JAGIOA010000001">
    <property type="protein sequence ID" value="MBP2379884.1"/>
    <property type="molecule type" value="Genomic_DNA"/>
</dbReference>
<keyword evidence="3" id="KW-1003">Cell membrane</keyword>
<evidence type="ECO:0000313" key="9">
    <source>
        <dbReference type="EMBL" id="MBP2379884.1"/>
    </source>
</evidence>
<keyword evidence="2 7" id="KW-0813">Transport</keyword>
<protein>
    <submittedName>
        <fullName evidence="9">Xylobiose transport system permease protein</fullName>
    </submittedName>
</protein>
<evidence type="ECO:0000256" key="7">
    <source>
        <dbReference type="RuleBase" id="RU363032"/>
    </source>
</evidence>
<name>A0ABS4WWL9_9MICO</name>
<evidence type="ECO:0000256" key="3">
    <source>
        <dbReference type="ARBA" id="ARBA00022475"/>
    </source>
</evidence>
<evidence type="ECO:0000256" key="4">
    <source>
        <dbReference type="ARBA" id="ARBA00022692"/>
    </source>
</evidence>
<evidence type="ECO:0000256" key="6">
    <source>
        <dbReference type="ARBA" id="ARBA00023136"/>
    </source>
</evidence>
<sequence length="272" mass="30019">MRTRPNWIAGIFAGLWLAIIMIPVYVMVRASFESRETYAQNGPLGLPREFTLENYVYAFDQGFGRFLLNSALVTLGTVLIILLVVPPLAYAIVRSESRWVALVFRIMLFGLAIPAQVVVIPVFFLIDRISLYDTLLGIIIPTAVFLIPLTTLILSGAMREIGNEQYEAMALDGASSFRIFSTLVLPMSKGGLATIVIFSALNAWNNYLLPLVLTRSADNRVATLALGIFRQEFSLNIPGLMSAIVLTVLPILLMYIFARRSLVRGLMGVGGK</sequence>
<comment type="caution">
    <text evidence="9">The sequence shown here is derived from an EMBL/GenBank/DDBJ whole genome shotgun (WGS) entry which is preliminary data.</text>
</comment>
<dbReference type="Proteomes" id="UP000703720">
    <property type="component" value="Unassembled WGS sequence"/>
</dbReference>
<evidence type="ECO:0000256" key="2">
    <source>
        <dbReference type="ARBA" id="ARBA00022448"/>
    </source>
</evidence>
<dbReference type="Gene3D" id="1.10.3720.10">
    <property type="entry name" value="MetI-like"/>
    <property type="match status" value="1"/>
</dbReference>
<evidence type="ECO:0000256" key="5">
    <source>
        <dbReference type="ARBA" id="ARBA00022989"/>
    </source>
</evidence>
<dbReference type="Pfam" id="PF00528">
    <property type="entry name" value="BPD_transp_1"/>
    <property type="match status" value="1"/>
</dbReference>
<keyword evidence="6 7" id="KW-0472">Membrane</keyword>
<dbReference type="SUPFAM" id="SSF161098">
    <property type="entry name" value="MetI-like"/>
    <property type="match status" value="1"/>
</dbReference>
<dbReference type="InterPro" id="IPR035906">
    <property type="entry name" value="MetI-like_sf"/>
</dbReference>